<evidence type="ECO:0000313" key="4">
    <source>
        <dbReference type="EMBL" id="KAJ4944390.1"/>
    </source>
</evidence>
<feature type="region of interest" description="Disordered" evidence="3">
    <location>
        <begin position="45"/>
        <end position="89"/>
    </location>
</feature>
<sequence>STPVQSKAETTSLTSDEEYSLPTGYPEATIYIHMPPAYEDVVNSCADSPPLDYSDPEPYFDCNQAGSDFSETEHETSTSAKGDQPKDHYIHPRVLKKADEMPEFPSQSVMEETYKDENGHTVVKKVTRKIIRKCVSADGLEHEEVSSEGAPQESISMAEGDGYSKVVKRTVLKSEGDQTEVCVM</sequence>
<feature type="non-terminal residue" evidence="4">
    <location>
        <position position="184"/>
    </location>
</feature>
<evidence type="ECO:0000256" key="1">
    <source>
        <dbReference type="ARBA" id="ARBA00022737"/>
    </source>
</evidence>
<evidence type="ECO:0000313" key="5">
    <source>
        <dbReference type="Proteomes" id="UP001219934"/>
    </source>
</evidence>
<reference evidence="4" key="1">
    <citation type="submission" date="2022-11" db="EMBL/GenBank/DDBJ databases">
        <title>Chromosome-level genome of Pogonophryne albipinna.</title>
        <authorList>
            <person name="Jo E."/>
        </authorList>
    </citation>
    <scope>NUCLEOTIDE SEQUENCE</scope>
    <source>
        <strain evidence="4">SGF0006</strain>
        <tissue evidence="4">Muscle</tissue>
    </source>
</reference>
<keyword evidence="2" id="KW-0040">ANK repeat</keyword>
<dbReference type="PANTHER" id="PTHR24123">
    <property type="entry name" value="ANKYRIN REPEAT-CONTAINING"/>
    <property type="match status" value="1"/>
</dbReference>
<dbReference type="Proteomes" id="UP001219934">
    <property type="component" value="Unassembled WGS sequence"/>
</dbReference>
<feature type="region of interest" description="Disordered" evidence="3">
    <location>
        <begin position="1"/>
        <end position="22"/>
    </location>
</feature>
<feature type="compositionally biased region" description="Polar residues" evidence="3">
    <location>
        <begin position="1"/>
        <end position="14"/>
    </location>
</feature>
<dbReference type="AlphaFoldDB" id="A0AAD6FSN0"/>
<proteinExistence type="predicted"/>
<dbReference type="EMBL" id="JAPTMU010000004">
    <property type="protein sequence ID" value="KAJ4944390.1"/>
    <property type="molecule type" value="Genomic_DNA"/>
</dbReference>
<accession>A0AAD6FSN0</accession>
<dbReference type="PANTHER" id="PTHR24123:SF49">
    <property type="entry name" value="ANKYRIN-2-LIKE ISOFORM X1"/>
    <property type="match status" value="1"/>
</dbReference>
<organism evidence="4 5">
    <name type="scientific">Pogonophryne albipinna</name>
    <dbReference type="NCBI Taxonomy" id="1090488"/>
    <lineage>
        <taxon>Eukaryota</taxon>
        <taxon>Metazoa</taxon>
        <taxon>Chordata</taxon>
        <taxon>Craniata</taxon>
        <taxon>Vertebrata</taxon>
        <taxon>Euteleostomi</taxon>
        <taxon>Actinopterygii</taxon>
        <taxon>Neopterygii</taxon>
        <taxon>Teleostei</taxon>
        <taxon>Neoteleostei</taxon>
        <taxon>Acanthomorphata</taxon>
        <taxon>Eupercaria</taxon>
        <taxon>Perciformes</taxon>
        <taxon>Notothenioidei</taxon>
        <taxon>Pogonophryne</taxon>
    </lineage>
</organism>
<evidence type="ECO:0000256" key="3">
    <source>
        <dbReference type="SAM" id="MobiDB-lite"/>
    </source>
</evidence>
<keyword evidence="1" id="KW-0677">Repeat</keyword>
<name>A0AAD6FSN0_9TELE</name>
<keyword evidence="5" id="KW-1185">Reference proteome</keyword>
<gene>
    <name evidence="4" type="ORF">JOQ06_012934</name>
</gene>
<evidence type="ECO:0000256" key="2">
    <source>
        <dbReference type="ARBA" id="ARBA00023043"/>
    </source>
</evidence>
<dbReference type="InterPro" id="IPR051165">
    <property type="entry name" value="Multifunctional_ANK_Repeat"/>
</dbReference>
<feature type="region of interest" description="Disordered" evidence="3">
    <location>
        <begin position="141"/>
        <end position="161"/>
    </location>
</feature>
<comment type="caution">
    <text evidence="4">The sequence shown here is derived from an EMBL/GenBank/DDBJ whole genome shotgun (WGS) entry which is preliminary data.</text>
</comment>
<protein>
    <submittedName>
        <fullName evidence="4">Uncharacterized protein</fullName>
    </submittedName>
</protein>